<comment type="caution">
    <text evidence="2">The sequence shown here is derived from an EMBL/GenBank/DDBJ whole genome shotgun (WGS) entry which is preliminary data.</text>
</comment>
<name>A0ABP6X6T4_9ACTN</name>
<keyword evidence="3" id="KW-1185">Reference proteome</keyword>
<accession>A0ABP6X6T4</accession>
<evidence type="ECO:0000256" key="1">
    <source>
        <dbReference type="SAM" id="SignalP"/>
    </source>
</evidence>
<organism evidence="2 3">
    <name type="scientific">Nonomuraea rosea</name>
    <dbReference type="NCBI Taxonomy" id="638574"/>
    <lineage>
        <taxon>Bacteria</taxon>
        <taxon>Bacillati</taxon>
        <taxon>Actinomycetota</taxon>
        <taxon>Actinomycetes</taxon>
        <taxon>Streptosporangiales</taxon>
        <taxon>Streptosporangiaceae</taxon>
        <taxon>Nonomuraea</taxon>
    </lineage>
</organism>
<evidence type="ECO:0000313" key="3">
    <source>
        <dbReference type="Proteomes" id="UP001500630"/>
    </source>
</evidence>
<feature type="signal peptide" evidence="1">
    <location>
        <begin position="1"/>
        <end position="25"/>
    </location>
</feature>
<evidence type="ECO:0000313" key="2">
    <source>
        <dbReference type="EMBL" id="GAA3561302.1"/>
    </source>
</evidence>
<feature type="chain" id="PRO_5046021621" evidence="1">
    <location>
        <begin position="26"/>
        <end position="122"/>
    </location>
</feature>
<dbReference type="EMBL" id="BAABDQ010000009">
    <property type="protein sequence ID" value="GAA3561302.1"/>
    <property type="molecule type" value="Genomic_DNA"/>
</dbReference>
<gene>
    <name evidence="2" type="ORF">GCM10022419_047440</name>
</gene>
<reference evidence="3" key="1">
    <citation type="journal article" date="2019" name="Int. J. Syst. Evol. Microbiol.">
        <title>The Global Catalogue of Microorganisms (GCM) 10K type strain sequencing project: providing services to taxonomists for standard genome sequencing and annotation.</title>
        <authorList>
            <consortium name="The Broad Institute Genomics Platform"/>
            <consortium name="The Broad Institute Genome Sequencing Center for Infectious Disease"/>
            <person name="Wu L."/>
            <person name="Ma J."/>
        </authorList>
    </citation>
    <scope>NUCLEOTIDE SEQUENCE [LARGE SCALE GENOMIC DNA]</scope>
    <source>
        <strain evidence="3">JCM 17326</strain>
    </source>
</reference>
<proteinExistence type="predicted"/>
<dbReference type="RefSeq" id="WP_345564842.1">
    <property type="nucleotide sequence ID" value="NZ_BAABDQ010000009.1"/>
</dbReference>
<sequence>MRKHIFLVALTTAAALPLASPPAWAATGPWEQTLGNNEGGATVNKDADKITVCDNISDETFIKAKYTNSYNFAFTVEAPSADCESDRTWISYIKSFQVCWGHKSWDRKSVIWDGCMSRVKTG</sequence>
<keyword evidence="1" id="KW-0732">Signal</keyword>
<dbReference type="Proteomes" id="UP001500630">
    <property type="component" value="Unassembled WGS sequence"/>
</dbReference>
<protein>
    <submittedName>
        <fullName evidence="2">Uncharacterized protein</fullName>
    </submittedName>
</protein>